<evidence type="ECO:0000256" key="1">
    <source>
        <dbReference type="ARBA" id="ARBA00005417"/>
    </source>
</evidence>
<dbReference type="PATRIC" id="fig|1629550.3.peg.2479"/>
<dbReference type="Gene3D" id="3.40.50.300">
    <property type="entry name" value="P-loop containing nucleotide triphosphate hydrolases"/>
    <property type="match status" value="1"/>
</dbReference>
<dbReference type="EMBL" id="LBBT01000302">
    <property type="protein sequence ID" value="KKY00282.1"/>
    <property type="molecule type" value="Genomic_DNA"/>
</dbReference>
<gene>
    <name evidence="6" type="ORF">VN21_15070</name>
</gene>
<evidence type="ECO:0000256" key="4">
    <source>
        <dbReference type="ARBA" id="ARBA00022840"/>
    </source>
</evidence>
<dbReference type="AlphaFoldDB" id="A0A0M3DFV8"/>
<dbReference type="OrthoDB" id="9775135at2"/>
<organism evidence="6 7">
    <name type="scientific">Paraclostridium benzoelyticum</name>
    <dbReference type="NCBI Taxonomy" id="1629550"/>
    <lineage>
        <taxon>Bacteria</taxon>
        <taxon>Bacillati</taxon>
        <taxon>Bacillota</taxon>
        <taxon>Clostridia</taxon>
        <taxon>Peptostreptococcales</taxon>
        <taxon>Peptostreptococcaceae</taxon>
        <taxon>Paraclostridium</taxon>
    </lineage>
</organism>
<protein>
    <submittedName>
        <fullName evidence="6">ABC transporter ATP-binding protein</fullName>
    </submittedName>
</protein>
<name>A0A0M3DFV8_9FIRM</name>
<proteinExistence type="inferred from homology"/>
<evidence type="ECO:0000256" key="2">
    <source>
        <dbReference type="ARBA" id="ARBA00022448"/>
    </source>
</evidence>
<evidence type="ECO:0000259" key="5">
    <source>
        <dbReference type="PROSITE" id="PS50893"/>
    </source>
</evidence>
<dbReference type="RefSeq" id="WP_046823979.1">
    <property type="nucleotide sequence ID" value="NZ_LBBT01000302.1"/>
</dbReference>
<comment type="caution">
    <text evidence="6">The sequence shown here is derived from an EMBL/GenBank/DDBJ whole genome shotgun (WGS) entry which is preliminary data.</text>
</comment>
<evidence type="ECO:0000313" key="6">
    <source>
        <dbReference type="EMBL" id="KKY00282.1"/>
    </source>
</evidence>
<dbReference type="PROSITE" id="PS00211">
    <property type="entry name" value="ABC_TRANSPORTER_1"/>
    <property type="match status" value="1"/>
</dbReference>
<keyword evidence="4 6" id="KW-0067">ATP-binding</keyword>
<dbReference type="InterPro" id="IPR027417">
    <property type="entry name" value="P-loop_NTPase"/>
</dbReference>
<dbReference type="GO" id="GO:0005524">
    <property type="term" value="F:ATP binding"/>
    <property type="evidence" value="ECO:0007669"/>
    <property type="project" value="UniProtKB-KW"/>
</dbReference>
<dbReference type="CDD" id="cd03264">
    <property type="entry name" value="ABC_drug_resistance_like"/>
    <property type="match status" value="1"/>
</dbReference>
<sequence length="293" mass="33244">MELILKNINKSFKDKIAVSDFNVTLNNGIYGLLGPNGAGKTSLMRIIADVSNATSGEVYLNGKSKSELGANYRSLLGYLPQDVGFYKTFTAQKFLEYVSTLKGLEKEYSKVKIDELLKFVNLEKDRNRKIGKFSGGMKQRLGIAQALLNDPKVLILDEPTAGLDPNERIRFKNLISEISKDKIVILSTHIVSDVEFISNEIIIMKDGKLVEKDTPNELLKSIRGKVHSLRIKEDMLHKIQNKFKVSNIVREKDHILVRVVGHENIHIKDVDVIDENPSLEDLFLYYFDEKISF</sequence>
<dbReference type="InterPro" id="IPR003593">
    <property type="entry name" value="AAA+_ATPase"/>
</dbReference>
<dbReference type="PROSITE" id="PS50893">
    <property type="entry name" value="ABC_TRANSPORTER_2"/>
    <property type="match status" value="1"/>
</dbReference>
<comment type="similarity">
    <text evidence="1">Belongs to the ABC transporter superfamily.</text>
</comment>
<dbReference type="InterPro" id="IPR003439">
    <property type="entry name" value="ABC_transporter-like_ATP-bd"/>
</dbReference>
<feature type="domain" description="ABC transporter" evidence="5">
    <location>
        <begin position="3"/>
        <end position="231"/>
    </location>
</feature>
<dbReference type="SUPFAM" id="SSF52540">
    <property type="entry name" value="P-loop containing nucleoside triphosphate hydrolases"/>
    <property type="match status" value="1"/>
</dbReference>
<dbReference type="Proteomes" id="UP000034407">
    <property type="component" value="Unassembled WGS sequence"/>
</dbReference>
<reference evidence="6 7" key="1">
    <citation type="submission" date="2015-04" db="EMBL/GenBank/DDBJ databases">
        <title>Microcin producing Clostridium sp. JC272T.</title>
        <authorList>
            <person name="Jyothsna T."/>
            <person name="Sasikala C."/>
            <person name="Ramana C."/>
        </authorList>
    </citation>
    <scope>NUCLEOTIDE SEQUENCE [LARGE SCALE GENOMIC DNA]</scope>
    <source>
        <strain evidence="6 7">JC272</strain>
    </source>
</reference>
<dbReference type="GO" id="GO:0016887">
    <property type="term" value="F:ATP hydrolysis activity"/>
    <property type="evidence" value="ECO:0007669"/>
    <property type="project" value="InterPro"/>
</dbReference>
<dbReference type="SMART" id="SM00382">
    <property type="entry name" value="AAA"/>
    <property type="match status" value="1"/>
</dbReference>
<keyword evidence="7" id="KW-1185">Reference proteome</keyword>
<dbReference type="InterPro" id="IPR017871">
    <property type="entry name" value="ABC_transporter-like_CS"/>
</dbReference>
<accession>A0A0M3DFV8</accession>
<dbReference type="Pfam" id="PF00005">
    <property type="entry name" value="ABC_tran"/>
    <property type="match status" value="1"/>
</dbReference>
<evidence type="ECO:0000313" key="7">
    <source>
        <dbReference type="Proteomes" id="UP000034407"/>
    </source>
</evidence>
<dbReference type="PANTHER" id="PTHR43335">
    <property type="entry name" value="ABC TRANSPORTER, ATP-BINDING PROTEIN"/>
    <property type="match status" value="1"/>
</dbReference>
<keyword evidence="2" id="KW-0813">Transport</keyword>
<dbReference type="PANTHER" id="PTHR43335:SF2">
    <property type="entry name" value="ABC TRANSPORTER, ATP-BINDING PROTEIN"/>
    <property type="match status" value="1"/>
</dbReference>
<keyword evidence="3" id="KW-0547">Nucleotide-binding</keyword>
<evidence type="ECO:0000256" key="3">
    <source>
        <dbReference type="ARBA" id="ARBA00022741"/>
    </source>
</evidence>